<dbReference type="InterPro" id="IPR001920">
    <property type="entry name" value="Asp/Glu_race"/>
</dbReference>
<dbReference type="PANTHER" id="PTHR21198">
    <property type="entry name" value="GLUTAMATE RACEMASE"/>
    <property type="match status" value="1"/>
</dbReference>
<dbReference type="InterPro" id="IPR004380">
    <property type="entry name" value="Asp_race"/>
</dbReference>
<dbReference type="GO" id="GO:0047689">
    <property type="term" value="F:aspartate racemase activity"/>
    <property type="evidence" value="ECO:0007669"/>
    <property type="project" value="UniProtKB-EC"/>
</dbReference>
<dbReference type="EC" id="5.1.1.13" evidence="3"/>
<dbReference type="PATRIC" id="fig|84022.5.peg.3833"/>
<evidence type="ECO:0000313" key="4">
    <source>
        <dbReference type="Proteomes" id="UP000035704"/>
    </source>
</evidence>
<reference evidence="3 4" key="1">
    <citation type="submission" date="2014-10" db="EMBL/GenBank/DDBJ databases">
        <title>Genome sequence of Clostridium aceticum DSM 1496.</title>
        <authorList>
            <person name="Poehlein A."/>
            <person name="Schiel-Bengelsdorf B."/>
            <person name="Gottschalk G."/>
            <person name="Duerre P."/>
            <person name="Daniel R."/>
        </authorList>
    </citation>
    <scope>NUCLEOTIDE SEQUENCE [LARGE SCALE GENOMIC DNA]</scope>
    <source>
        <strain evidence="3 4">DSM 1496</strain>
    </source>
</reference>
<keyword evidence="4" id="KW-1185">Reference proteome</keyword>
<dbReference type="EMBL" id="CP009687">
    <property type="protein sequence ID" value="AKL96481.1"/>
    <property type="molecule type" value="Genomic_DNA"/>
</dbReference>
<evidence type="ECO:0000313" key="3">
    <source>
        <dbReference type="EMBL" id="AKL96481.1"/>
    </source>
</evidence>
<dbReference type="Gene3D" id="3.40.50.1860">
    <property type="match status" value="2"/>
</dbReference>
<dbReference type="SUPFAM" id="SSF53681">
    <property type="entry name" value="Aspartate/glutamate racemase"/>
    <property type="match status" value="2"/>
</dbReference>
<dbReference type="OrthoDB" id="9803739at2"/>
<evidence type="ECO:0000256" key="2">
    <source>
        <dbReference type="ARBA" id="ARBA00023235"/>
    </source>
</evidence>
<dbReference type="NCBIfam" id="TIGR00035">
    <property type="entry name" value="asp_race"/>
    <property type="match status" value="1"/>
</dbReference>
<comment type="similarity">
    <text evidence="1">Belongs to the aspartate/glutamate racemases family.</text>
</comment>
<proteinExistence type="inferred from homology"/>
<accession>A0A0D8IBM1</accession>
<evidence type="ECO:0000256" key="1">
    <source>
        <dbReference type="ARBA" id="ARBA00007847"/>
    </source>
</evidence>
<dbReference type="InterPro" id="IPR015942">
    <property type="entry name" value="Asp/Glu/hydantoin_racemase"/>
</dbReference>
<dbReference type="RefSeq" id="WP_044824483.1">
    <property type="nucleotide sequence ID" value="NZ_CP009687.1"/>
</dbReference>
<protein>
    <submittedName>
        <fullName evidence="3">Aspartate racemase</fullName>
        <ecNumber evidence="3">5.1.1.13</ecNumber>
    </submittedName>
</protein>
<dbReference type="KEGG" id="cace:CACET_c30370"/>
<dbReference type="PANTHER" id="PTHR21198:SF7">
    <property type="entry name" value="ASPARTATE-GLUTAMATE RACEMASE FAMILY"/>
    <property type="match status" value="1"/>
</dbReference>
<sequence>MKTIGILGGMGPEATILLYERIVKYTEGKCDQDNIPTIIYSNTQIPDRTKAILYKGTDPIISLIYSAKVLEDAGANLIIMPCNTAHFYYKQIEEEINIDFLNMVHLTRLYIMNKFLNKKIGVFATSGTLKTGIYGEKSFEGKVNLIHPNEIDQGIIMDIIYNGIKSNKSTLDTTPYKKVIKQFEGIGVDAIILGCTELSVLHNHVSFDTHIEFIDPLEILAKSAVKEALAK</sequence>
<name>A0A0D8IBM1_9CLOT</name>
<keyword evidence="2 3" id="KW-0413">Isomerase</keyword>
<organism evidence="3 4">
    <name type="scientific">Clostridium aceticum</name>
    <dbReference type="NCBI Taxonomy" id="84022"/>
    <lineage>
        <taxon>Bacteria</taxon>
        <taxon>Bacillati</taxon>
        <taxon>Bacillota</taxon>
        <taxon>Clostridia</taxon>
        <taxon>Eubacteriales</taxon>
        <taxon>Clostridiaceae</taxon>
        <taxon>Clostridium</taxon>
    </lineage>
</organism>
<dbReference type="Proteomes" id="UP000035704">
    <property type="component" value="Chromosome"/>
</dbReference>
<dbReference type="Pfam" id="PF01177">
    <property type="entry name" value="Asp_Glu_race"/>
    <property type="match status" value="1"/>
</dbReference>
<dbReference type="STRING" id="84022.CACET_c30370"/>
<dbReference type="AlphaFoldDB" id="A0A0D8IBM1"/>
<gene>
    <name evidence="3" type="ORF">CACET_c30370</name>
</gene>